<gene>
    <name evidence="2" type="ORF">DICVIV_11413</name>
</gene>
<organism evidence="2 3">
    <name type="scientific">Dictyocaulus viviparus</name>
    <name type="common">Bovine lungworm</name>
    <dbReference type="NCBI Taxonomy" id="29172"/>
    <lineage>
        <taxon>Eukaryota</taxon>
        <taxon>Metazoa</taxon>
        <taxon>Ecdysozoa</taxon>
        <taxon>Nematoda</taxon>
        <taxon>Chromadorea</taxon>
        <taxon>Rhabditida</taxon>
        <taxon>Rhabditina</taxon>
        <taxon>Rhabditomorpha</taxon>
        <taxon>Strongyloidea</taxon>
        <taxon>Metastrongylidae</taxon>
        <taxon>Dictyocaulus</taxon>
    </lineage>
</organism>
<dbReference type="OrthoDB" id="5873526at2759"/>
<dbReference type="EMBL" id="KN716648">
    <property type="protein sequence ID" value="KJH42592.1"/>
    <property type="molecule type" value="Genomic_DNA"/>
</dbReference>
<feature type="region of interest" description="Disordered" evidence="1">
    <location>
        <begin position="77"/>
        <end position="122"/>
    </location>
</feature>
<reference evidence="3" key="2">
    <citation type="journal article" date="2016" name="Sci. Rep.">
        <title>Dictyocaulus viviparus genome, variome and transcriptome elucidate lungworm biology and support future intervention.</title>
        <authorList>
            <person name="McNulty S.N."/>
            <person name="Strube C."/>
            <person name="Rosa B.A."/>
            <person name="Martin J.C."/>
            <person name="Tyagi R."/>
            <person name="Choi Y.J."/>
            <person name="Wang Q."/>
            <person name="Hallsworth Pepin K."/>
            <person name="Zhang X."/>
            <person name="Ozersky P."/>
            <person name="Wilson R.K."/>
            <person name="Sternberg P.W."/>
            <person name="Gasser R.B."/>
            <person name="Mitreva M."/>
        </authorList>
    </citation>
    <scope>NUCLEOTIDE SEQUENCE [LARGE SCALE GENOMIC DNA]</scope>
    <source>
        <strain evidence="3">HannoverDv2000</strain>
    </source>
</reference>
<evidence type="ECO:0000313" key="2">
    <source>
        <dbReference type="EMBL" id="KJH42592.1"/>
    </source>
</evidence>
<reference evidence="2 3" key="1">
    <citation type="submission" date="2013-11" db="EMBL/GenBank/DDBJ databases">
        <title>Draft genome of the bovine lungworm Dictyocaulus viviparus.</title>
        <authorList>
            <person name="Mitreva M."/>
        </authorList>
    </citation>
    <scope>NUCLEOTIDE SEQUENCE [LARGE SCALE GENOMIC DNA]</scope>
    <source>
        <strain evidence="2 3">HannoverDv2000</strain>
    </source>
</reference>
<keyword evidence="3" id="KW-1185">Reference proteome</keyword>
<sequence length="144" mass="15665">MTFAFILGGETAHSLQRGSSHILVSLWHFHPKTLNGRLTVDKIRYLRQGGMSTFTSISGLENVENCSSSGRSCPQQLFDTNASDSDASSEERVASEIESSSRSGCLKSDRARDDQPGSSRGRALQQVITANNKLILCLLINDSC</sequence>
<dbReference type="Proteomes" id="UP000053766">
    <property type="component" value="Unassembled WGS sequence"/>
</dbReference>
<proteinExistence type="predicted"/>
<accession>A0A0D8XFV6</accession>
<feature type="compositionally biased region" description="Polar residues" evidence="1">
    <location>
        <begin position="77"/>
        <end position="86"/>
    </location>
</feature>
<evidence type="ECO:0000256" key="1">
    <source>
        <dbReference type="SAM" id="MobiDB-lite"/>
    </source>
</evidence>
<dbReference type="AlphaFoldDB" id="A0A0D8XFV6"/>
<name>A0A0D8XFV6_DICVI</name>
<evidence type="ECO:0000313" key="3">
    <source>
        <dbReference type="Proteomes" id="UP000053766"/>
    </source>
</evidence>
<protein>
    <submittedName>
        <fullName evidence="2">Uncharacterized protein</fullName>
    </submittedName>
</protein>